<dbReference type="GO" id="GO:0003677">
    <property type="term" value="F:DNA binding"/>
    <property type="evidence" value="ECO:0007669"/>
    <property type="project" value="UniProtKB-KW"/>
</dbReference>
<dbReference type="EMBL" id="CP128399">
    <property type="protein sequence ID" value="WJW66507.1"/>
    <property type="molecule type" value="Genomic_DNA"/>
</dbReference>
<dbReference type="PANTHER" id="PTHR30419:SF8">
    <property type="entry name" value="NITROGEN ASSIMILATION TRANSCRIPTIONAL ACTIVATOR-RELATED"/>
    <property type="match status" value="1"/>
</dbReference>
<dbReference type="Proteomes" id="UP001431572">
    <property type="component" value="Chromosome 1"/>
</dbReference>
<dbReference type="GO" id="GO:0003700">
    <property type="term" value="F:DNA-binding transcription factor activity"/>
    <property type="evidence" value="ECO:0007669"/>
    <property type="project" value="InterPro"/>
</dbReference>
<dbReference type="Proteomes" id="UP000521676">
    <property type="component" value="Unassembled WGS sequence"/>
</dbReference>
<dbReference type="CDD" id="cd05466">
    <property type="entry name" value="PBP2_LTTR_substrate"/>
    <property type="match status" value="1"/>
</dbReference>
<evidence type="ECO:0000256" key="4">
    <source>
        <dbReference type="ARBA" id="ARBA00023163"/>
    </source>
</evidence>
<dbReference type="GO" id="GO:0005829">
    <property type="term" value="C:cytosol"/>
    <property type="evidence" value="ECO:0007669"/>
    <property type="project" value="TreeGrafter"/>
</dbReference>
<evidence type="ECO:0000259" key="5">
    <source>
        <dbReference type="PROSITE" id="PS50931"/>
    </source>
</evidence>
<evidence type="ECO:0000256" key="1">
    <source>
        <dbReference type="ARBA" id="ARBA00009437"/>
    </source>
</evidence>
<evidence type="ECO:0000313" key="9">
    <source>
        <dbReference type="Proteomes" id="UP001431572"/>
    </source>
</evidence>
<evidence type="ECO:0000313" key="7">
    <source>
        <dbReference type="EMBL" id="WJW66507.1"/>
    </source>
</evidence>
<organism evidence="6 8">
    <name type="scientific">Candidatus Chlorohelix allophototropha</name>
    <dbReference type="NCBI Taxonomy" id="3003348"/>
    <lineage>
        <taxon>Bacteria</taxon>
        <taxon>Bacillati</taxon>
        <taxon>Chloroflexota</taxon>
        <taxon>Chloroflexia</taxon>
        <taxon>Candidatus Chloroheliales</taxon>
        <taxon>Candidatus Chloroheliaceae</taxon>
        <taxon>Candidatus Chlorohelix</taxon>
    </lineage>
</organism>
<name>A0A8T7LRK0_9CHLR</name>
<sequence length="318" mass="35948">MLERELAQRIELRQLLYFVTVVKEHSFSRAAEVLNMGQPGLSGQIKKLEDAVGIILLERTAKGVKPTEAGQQLLAYAQRILNELKLAERSMDEIREVTTGHVILGVTSASTFSHLAAIIEEYRRLYPRVQLQIVELPTETLVESVRMGLLDLTLSVLPVEVEELEVEHLYSENLRLIVSSRHRLADRASRGEKVKLPELLGEPLVLPYRQYGIRQQIEHAYNLFGMKVQTSIELMGIGVAVQLARRGLGITFLPELLVADEVRLGELVCLTVEEPDLIMRTGLLFRRDAYLPPACRRMVEVIQRVCRLQNPDQVQANG</sequence>
<accession>A0A8T7LRK0</accession>
<proteinExistence type="inferred from homology"/>
<dbReference type="InterPro" id="IPR036390">
    <property type="entry name" value="WH_DNA-bd_sf"/>
</dbReference>
<dbReference type="PROSITE" id="PS50931">
    <property type="entry name" value="HTH_LYSR"/>
    <property type="match status" value="1"/>
</dbReference>
<evidence type="ECO:0000256" key="2">
    <source>
        <dbReference type="ARBA" id="ARBA00023015"/>
    </source>
</evidence>
<dbReference type="Pfam" id="PF00126">
    <property type="entry name" value="HTH_1"/>
    <property type="match status" value="1"/>
</dbReference>
<evidence type="ECO:0000313" key="6">
    <source>
        <dbReference type="EMBL" id="NWJ44618.1"/>
    </source>
</evidence>
<keyword evidence="2" id="KW-0805">Transcription regulation</keyword>
<feature type="domain" description="HTH lysR-type" evidence="5">
    <location>
        <begin position="10"/>
        <end position="67"/>
    </location>
</feature>
<evidence type="ECO:0000256" key="3">
    <source>
        <dbReference type="ARBA" id="ARBA00023125"/>
    </source>
</evidence>
<dbReference type="Gene3D" id="3.40.190.290">
    <property type="match status" value="1"/>
</dbReference>
<keyword evidence="9" id="KW-1185">Reference proteome</keyword>
<dbReference type="PRINTS" id="PR00039">
    <property type="entry name" value="HTHLYSR"/>
</dbReference>
<dbReference type="Gene3D" id="1.10.10.10">
    <property type="entry name" value="Winged helix-like DNA-binding domain superfamily/Winged helix DNA-binding domain"/>
    <property type="match status" value="1"/>
</dbReference>
<dbReference type="Pfam" id="PF03466">
    <property type="entry name" value="LysR_substrate"/>
    <property type="match status" value="1"/>
</dbReference>
<keyword evidence="4" id="KW-0804">Transcription</keyword>
<dbReference type="EMBL" id="JACATZ010000001">
    <property type="protein sequence ID" value="NWJ44618.1"/>
    <property type="molecule type" value="Genomic_DNA"/>
</dbReference>
<protein>
    <submittedName>
        <fullName evidence="6">LysR family transcriptional regulator</fullName>
    </submittedName>
</protein>
<gene>
    <name evidence="6" type="ORF">HXX08_01950</name>
    <name evidence="7" type="ORF">OZ401_002310</name>
</gene>
<dbReference type="AlphaFoldDB" id="A0A8T7LRK0"/>
<evidence type="ECO:0000313" key="8">
    <source>
        <dbReference type="Proteomes" id="UP000521676"/>
    </source>
</evidence>
<dbReference type="InterPro" id="IPR036388">
    <property type="entry name" value="WH-like_DNA-bd_sf"/>
</dbReference>
<reference evidence="7" key="2">
    <citation type="journal article" date="2024" name="Nature">
        <title>Anoxygenic phototroph of the Chloroflexota uses a type I reaction centre.</title>
        <authorList>
            <person name="Tsuji J.M."/>
            <person name="Shaw N.A."/>
            <person name="Nagashima S."/>
            <person name="Venkiteswaran J.J."/>
            <person name="Schiff S.L."/>
            <person name="Watanabe T."/>
            <person name="Fukui M."/>
            <person name="Hanada S."/>
            <person name="Tank M."/>
            <person name="Neufeld J.D."/>
        </authorList>
    </citation>
    <scope>NUCLEOTIDE SEQUENCE</scope>
    <source>
        <strain evidence="7">L227-S17</strain>
    </source>
</reference>
<dbReference type="InterPro" id="IPR000847">
    <property type="entry name" value="LysR_HTH_N"/>
</dbReference>
<dbReference type="InterPro" id="IPR050950">
    <property type="entry name" value="HTH-type_LysR_regulators"/>
</dbReference>
<dbReference type="SUPFAM" id="SSF46785">
    <property type="entry name" value="Winged helix' DNA-binding domain"/>
    <property type="match status" value="1"/>
</dbReference>
<dbReference type="PANTHER" id="PTHR30419">
    <property type="entry name" value="HTH-TYPE TRANSCRIPTIONAL REGULATOR YBHD"/>
    <property type="match status" value="1"/>
</dbReference>
<reference evidence="6 8" key="1">
    <citation type="submission" date="2020-06" db="EMBL/GenBank/DDBJ databases">
        <title>Anoxygenic phototrophic Chloroflexota member uses a Type I reaction center.</title>
        <authorList>
            <person name="Tsuji J.M."/>
            <person name="Shaw N.A."/>
            <person name="Nagashima S."/>
            <person name="Venkiteswaran J."/>
            <person name="Schiff S.L."/>
            <person name="Hanada S."/>
            <person name="Tank M."/>
            <person name="Neufeld J.D."/>
        </authorList>
    </citation>
    <scope>NUCLEOTIDE SEQUENCE [LARGE SCALE GENOMIC DNA]</scope>
    <source>
        <strain evidence="6">L227-S17</strain>
    </source>
</reference>
<dbReference type="InterPro" id="IPR005119">
    <property type="entry name" value="LysR_subst-bd"/>
</dbReference>
<keyword evidence="3" id="KW-0238">DNA-binding</keyword>
<comment type="similarity">
    <text evidence="1">Belongs to the LysR transcriptional regulatory family.</text>
</comment>
<dbReference type="RefSeq" id="WP_341468395.1">
    <property type="nucleotide sequence ID" value="NZ_CP128399.1"/>
</dbReference>
<dbReference type="SUPFAM" id="SSF53850">
    <property type="entry name" value="Periplasmic binding protein-like II"/>
    <property type="match status" value="1"/>
</dbReference>
<dbReference type="FunFam" id="1.10.10.10:FF:000001">
    <property type="entry name" value="LysR family transcriptional regulator"/>
    <property type="match status" value="1"/>
</dbReference>